<feature type="non-terminal residue" evidence="1">
    <location>
        <position position="45"/>
    </location>
</feature>
<comment type="caution">
    <text evidence="1">The sequence shown here is derived from an EMBL/GenBank/DDBJ whole genome shotgun (WGS) entry which is preliminary data.</text>
</comment>
<sequence>MLISCYPQLESDVVCDANMVCKANLLPHLDIPAETKAKRSRSGKG</sequence>
<gene>
    <name evidence="1" type="ORF">Tci_932862</name>
</gene>
<evidence type="ECO:0000313" key="1">
    <source>
        <dbReference type="EMBL" id="GFD60893.1"/>
    </source>
</evidence>
<accession>A0A699XNQ4</accession>
<reference evidence="1" key="1">
    <citation type="journal article" date="2019" name="Sci. Rep.">
        <title>Draft genome of Tanacetum cinerariifolium, the natural source of mosquito coil.</title>
        <authorList>
            <person name="Yamashiro T."/>
            <person name="Shiraishi A."/>
            <person name="Satake H."/>
            <person name="Nakayama K."/>
        </authorList>
    </citation>
    <scope>NUCLEOTIDE SEQUENCE</scope>
</reference>
<protein>
    <submittedName>
        <fullName evidence="1">Uncharacterized protein</fullName>
    </submittedName>
</protein>
<name>A0A699XNQ4_TANCI</name>
<organism evidence="1">
    <name type="scientific">Tanacetum cinerariifolium</name>
    <name type="common">Dalmatian daisy</name>
    <name type="synonym">Chrysanthemum cinerariifolium</name>
    <dbReference type="NCBI Taxonomy" id="118510"/>
    <lineage>
        <taxon>Eukaryota</taxon>
        <taxon>Viridiplantae</taxon>
        <taxon>Streptophyta</taxon>
        <taxon>Embryophyta</taxon>
        <taxon>Tracheophyta</taxon>
        <taxon>Spermatophyta</taxon>
        <taxon>Magnoliopsida</taxon>
        <taxon>eudicotyledons</taxon>
        <taxon>Gunneridae</taxon>
        <taxon>Pentapetalae</taxon>
        <taxon>asterids</taxon>
        <taxon>campanulids</taxon>
        <taxon>Asterales</taxon>
        <taxon>Asteraceae</taxon>
        <taxon>Asteroideae</taxon>
        <taxon>Anthemideae</taxon>
        <taxon>Anthemidinae</taxon>
        <taxon>Tanacetum</taxon>
    </lineage>
</organism>
<dbReference type="AlphaFoldDB" id="A0A699XNQ4"/>
<proteinExistence type="predicted"/>
<dbReference type="EMBL" id="BKCJ011884116">
    <property type="protein sequence ID" value="GFD60893.1"/>
    <property type="molecule type" value="Genomic_DNA"/>
</dbReference>